<feature type="transmembrane region" description="Helical" evidence="6">
    <location>
        <begin position="365"/>
        <end position="386"/>
    </location>
</feature>
<keyword evidence="4 6" id="KW-1133">Transmembrane helix</keyword>
<dbReference type="EMBL" id="JAEMNV010000009">
    <property type="protein sequence ID" value="MBJ8341996.1"/>
    <property type="molecule type" value="Genomic_DNA"/>
</dbReference>
<dbReference type="PANTHER" id="PTHR45649:SF26">
    <property type="entry name" value="OS04G0435100 PROTEIN"/>
    <property type="match status" value="1"/>
</dbReference>
<feature type="transmembrane region" description="Helical" evidence="6">
    <location>
        <begin position="158"/>
        <end position="181"/>
    </location>
</feature>
<accession>A0A934NUX4</accession>
<feature type="transmembrane region" description="Helical" evidence="6">
    <location>
        <begin position="407"/>
        <end position="428"/>
    </location>
</feature>
<feature type="transmembrane region" description="Helical" evidence="6">
    <location>
        <begin position="339"/>
        <end position="359"/>
    </location>
</feature>
<feature type="transmembrane region" description="Helical" evidence="6">
    <location>
        <begin position="92"/>
        <end position="120"/>
    </location>
</feature>
<comment type="caution">
    <text evidence="7">The sequence shown here is derived from an EMBL/GenBank/DDBJ whole genome shotgun (WGS) entry which is preliminary data.</text>
</comment>
<feature type="transmembrane region" description="Helical" evidence="6">
    <location>
        <begin position="294"/>
        <end position="318"/>
    </location>
</feature>
<dbReference type="Pfam" id="PF13520">
    <property type="entry name" value="AA_permease_2"/>
    <property type="match status" value="1"/>
</dbReference>
<proteinExistence type="predicted"/>
<keyword evidence="2" id="KW-0813">Transport</keyword>
<feature type="transmembrane region" description="Helical" evidence="6">
    <location>
        <begin position="440"/>
        <end position="458"/>
    </location>
</feature>
<dbReference type="PIRSF" id="PIRSF006060">
    <property type="entry name" value="AA_transporter"/>
    <property type="match status" value="1"/>
</dbReference>
<protein>
    <submittedName>
        <fullName evidence="7">Amino acid permease</fullName>
    </submittedName>
</protein>
<evidence type="ECO:0000256" key="2">
    <source>
        <dbReference type="ARBA" id="ARBA00022448"/>
    </source>
</evidence>
<reference evidence="7" key="1">
    <citation type="submission" date="2020-12" db="EMBL/GenBank/DDBJ databases">
        <title>Antrihabitans popcorni sp. nov. and Antrihabitans auranticaus sp. nov., isolated from a larva cave.</title>
        <authorList>
            <person name="Lee S.D."/>
            <person name="Kim I.S."/>
        </authorList>
    </citation>
    <scope>NUCLEOTIDE SEQUENCE</scope>
    <source>
        <strain evidence="7">YC3-6</strain>
    </source>
</reference>
<dbReference type="AlphaFoldDB" id="A0A934NUX4"/>
<dbReference type="PANTHER" id="PTHR45649">
    <property type="entry name" value="AMINO-ACID PERMEASE BAT1"/>
    <property type="match status" value="1"/>
</dbReference>
<evidence type="ECO:0000313" key="7">
    <source>
        <dbReference type="EMBL" id="MBJ8341996.1"/>
    </source>
</evidence>
<evidence type="ECO:0000256" key="6">
    <source>
        <dbReference type="SAM" id="Phobius"/>
    </source>
</evidence>
<dbReference type="RefSeq" id="WP_199707166.1">
    <property type="nucleotide sequence ID" value="NZ_JAEMNV010000009.1"/>
</dbReference>
<dbReference type="GO" id="GO:0016020">
    <property type="term" value="C:membrane"/>
    <property type="evidence" value="ECO:0007669"/>
    <property type="project" value="UniProtKB-SubCell"/>
</dbReference>
<feature type="transmembrane region" description="Helical" evidence="6">
    <location>
        <begin position="132"/>
        <end position="151"/>
    </location>
</feature>
<keyword evidence="8" id="KW-1185">Reference proteome</keyword>
<evidence type="ECO:0000256" key="4">
    <source>
        <dbReference type="ARBA" id="ARBA00022989"/>
    </source>
</evidence>
<name>A0A934NUX4_9NOCA</name>
<feature type="transmembrane region" description="Helical" evidence="6">
    <location>
        <begin position="51"/>
        <end position="71"/>
    </location>
</feature>
<dbReference type="GO" id="GO:0022857">
    <property type="term" value="F:transmembrane transporter activity"/>
    <property type="evidence" value="ECO:0007669"/>
    <property type="project" value="InterPro"/>
</dbReference>
<feature type="transmembrane region" description="Helical" evidence="6">
    <location>
        <begin position="21"/>
        <end position="45"/>
    </location>
</feature>
<organism evidence="7 8">
    <name type="scientific">Antrihabitans stalagmiti</name>
    <dbReference type="NCBI Taxonomy" id="2799499"/>
    <lineage>
        <taxon>Bacteria</taxon>
        <taxon>Bacillati</taxon>
        <taxon>Actinomycetota</taxon>
        <taxon>Actinomycetes</taxon>
        <taxon>Mycobacteriales</taxon>
        <taxon>Nocardiaceae</taxon>
        <taxon>Antrihabitans</taxon>
    </lineage>
</organism>
<gene>
    <name evidence="7" type="ORF">JGU71_24210</name>
</gene>
<sequence>MSEQTHHTSAHLRREFTIWSAGAVAFAFISPIVALYSIFALVITASGARGWWAFPIGLAGQILVVLVFGELASRWPIEGSVYQWVRRLAPTWLGWMTGWLYAWTLTISTAAVAYGTATFLPPAVGLQPFDTWTTIAVAIGIVALVTAVNAAGRSVVKYLVWAALVAELVGSVAIGVYLIAFHKMQPLSVLFNGAASNGTDSSWSGLLAAVAFVGWSFVGFEAASSISEEVRNPERAVPKAMIVSLLSVALVVSFSALSIILATPDLAAGSTSGSGDLVIDVLTARLGSTIAQPVFVLLLVAFFATLVAVQASASRLVFALARDRALPCAASVAKLSLKHGLPVTALLVVGVASTLILITSSIGDVYTTLIGFTVGGFFITFSLVLSARTVYQFRHGWPRSTFSLGRLSFPIAVFATVWSVFQTVNIAWPRIAEAPWYERYSVPLMLLILTIVGLVVYATRRTSITPITDLSPTTPTDIAHDTQHNPLETGAAR</sequence>
<keyword evidence="3 6" id="KW-0812">Transmembrane</keyword>
<keyword evidence="5 6" id="KW-0472">Membrane</keyword>
<evidence type="ECO:0000313" key="8">
    <source>
        <dbReference type="Proteomes" id="UP000655868"/>
    </source>
</evidence>
<feature type="transmembrane region" description="Helical" evidence="6">
    <location>
        <begin position="241"/>
        <end position="262"/>
    </location>
</feature>
<dbReference type="InterPro" id="IPR002293">
    <property type="entry name" value="AA/rel_permease1"/>
</dbReference>
<evidence type="ECO:0000256" key="5">
    <source>
        <dbReference type="ARBA" id="ARBA00023136"/>
    </source>
</evidence>
<dbReference type="Proteomes" id="UP000655868">
    <property type="component" value="Unassembled WGS sequence"/>
</dbReference>
<comment type="subcellular location">
    <subcellularLocation>
        <location evidence="1">Membrane</location>
        <topology evidence="1">Multi-pass membrane protein</topology>
    </subcellularLocation>
</comment>
<feature type="transmembrane region" description="Helical" evidence="6">
    <location>
        <begin position="201"/>
        <end position="220"/>
    </location>
</feature>
<dbReference type="Gene3D" id="1.20.1740.10">
    <property type="entry name" value="Amino acid/polyamine transporter I"/>
    <property type="match status" value="1"/>
</dbReference>
<evidence type="ECO:0000256" key="3">
    <source>
        <dbReference type="ARBA" id="ARBA00022692"/>
    </source>
</evidence>
<evidence type="ECO:0000256" key="1">
    <source>
        <dbReference type="ARBA" id="ARBA00004141"/>
    </source>
</evidence>